<name>A0ABU0SHD8_9ACTN</name>
<keyword evidence="3" id="KW-1185">Reference proteome</keyword>
<dbReference type="Proteomes" id="UP001230328">
    <property type="component" value="Unassembled WGS sequence"/>
</dbReference>
<evidence type="ECO:0000256" key="1">
    <source>
        <dbReference type="SAM" id="MobiDB-lite"/>
    </source>
</evidence>
<gene>
    <name evidence="2" type="ORF">QF035_000439</name>
</gene>
<proteinExistence type="predicted"/>
<sequence length="121" mass="13481">MVNALVVERWVGNGLAVMVEPSDAGPMPGQRKRKRQRRDEAERAAACFASDVGRWEVLFETQDGAEWRAHIRRLRASDTQIDWSAVRVDTFCGRTVQPTTFRLSLFVPNSGPGPGRGSPDN</sequence>
<reference evidence="2 3" key="1">
    <citation type="submission" date="2023-07" db="EMBL/GenBank/DDBJ databases">
        <title>Comparative genomics of wheat-associated soil bacteria to identify genetic determinants of phenazine resistance.</title>
        <authorList>
            <person name="Mouncey N."/>
        </authorList>
    </citation>
    <scope>NUCLEOTIDE SEQUENCE [LARGE SCALE GENOMIC DNA]</scope>
    <source>
        <strain evidence="2 3">V2I4</strain>
    </source>
</reference>
<protein>
    <submittedName>
        <fullName evidence="2">Uncharacterized protein</fullName>
    </submittedName>
</protein>
<organism evidence="2 3">
    <name type="scientific">Streptomyces umbrinus</name>
    <dbReference type="NCBI Taxonomy" id="67370"/>
    <lineage>
        <taxon>Bacteria</taxon>
        <taxon>Bacillati</taxon>
        <taxon>Actinomycetota</taxon>
        <taxon>Actinomycetes</taxon>
        <taxon>Kitasatosporales</taxon>
        <taxon>Streptomycetaceae</taxon>
        <taxon>Streptomyces</taxon>
        <taxon>Streptomyces phaeochromogenes group</taxon>
    </lineage>
</organism>
<evidence type="ECO:0000313" key="3">
    <source>
        <dbReference type="Proteomes" id="UP001230328"/>
    </source>
</evidence>
<feature type="region of interest" description="Disordered" evidence="1">
    <location>
        <begin position="21"/>
        <end position="40"/>
    </location>
</feature>
<comment type="caution">
    <text evidence="2">The sequence shown here is derived from an EMBL/GenBank/DDBJ whole genome shotgun (WGS) entry which is preliminary data.</text>
</comment>
<dbReference type="EMBL" id="JAUSZI010000002">
    <property type="protein sequence ID" value="MDQ1022857.1"/>
    <property type="molecule type" value="Genomic_DNA"/>
</dbReference>
<accession>A0ABU0SHD8</accession>
<evidence type="ECO:0000313" key="2">
    <source>
        <dbReference type="EMBL" id="MDQ1022857.1"/>
    </source>
</evidence>